<dbReference type="RefSeq" id="WP_003956715.1">
    <property type="nucleotide sequence ID" value="NZ_CM000913.1"/>
</dbReference>
<feature type="transmembrane region" description="Helical" evidence="2">
    <location>
        <begin position="38"/>
        <end position="58"/>
    </location>
</feature>
<dbReference type="KEGG" id="sclf:BB341_21760"/>
<dbReference type="Proteomes" id="UP000002357">
    <property type="component" value="Chromosome"/>
</dbReference>
<feature type="transmembrane region" description="Helical" evidence="2">
    <location>
        <begin position="86"/>
        <end position="105"/>
    </location>
</feature>
<gene>
    <name evidence="3" type="ORF">SCLAV_1268</name>
</gene>
<dbReference type="AlphaFoldDB" id="B5GXS2"/>
<proteinExistence type="predicted"/>
<accession>B5GXS2</accession>
<evidence type="ECO:0000256" key="1">
    <source>
        <dbReference type="SAM" id="MobiDB-lite"/>
    </source>
</evidence>
<dbReference type="EMBL" id="CM000913">
    <property type="protein sequence ID" value="EFG06347.1"/>
    <property type="molecule type" value="Genomic_DNA"/>
</dbReference>
<feature type="transmembrane region" description="Helical" evidence="2">
    <location>
        <begin position="167"/>
        <end position="186"/>
    </location>
</feature>
<feature type="compositionally biased region" description="Pro residues" evidence="1">
    <location>
        <begin position="1"/>
        <end position="18"/>
    </location>
</feature>
<dbReference type="OrthoDB" id="4350296at2"/>
<evidence type="ECO:0000313" key="4">
    <source>
        <dbReference type="Proteomes" id="UP000002357"/>
    </source>
</evidence>
<name>B5GXS2_STRCL</name>
<evidence type="ECO:0000313" key="3">
    <source>
        <dbReference type="EMBL" id="EFG06347.1"/>
    </source>
</evidence>
<protein>
    <submittedName>
        <fullName evidence="3">Putative membrane protein</fullName>
    </submittedName>
</protein>
<keyword evidence="2" id="KW-0812">Transmembrane</keyword>
<sequence length="204" mass="21197">MTVPLSPPPNDDPWQAPPPEDDGSAAAPDRATEVREGVLVLLAVTVTGVALGLLWLWLAPRVPLISDGKAVFLENSEGEEAVGADGVFALLALGFGVLTAVGAFLYRRRGGVPLVVGLALGGILASVLAWRLGVWLGPDPDVAAHARSVGRGVPFDAPLKLTAKGMLLAWPIAAMVTHLLLTALFAPRDPEPLPPAPAAWPPRT</sequence>
<dbReference type="STRING" id="1901.BB341_21760"/>
<dbReference type="GeneID" id="93732093"/>
<feature type="transmembrane region" description="Helical" evidence="2">
    <location>
        <begin position="112"/>
        <end position="132"/>
    </location>
</feature>
<keyword evidence="2" id="KW-0472">Membrane</keyword>
<organism evidence="3 4">
    <name type="scientific">Streptomyces clavuligerus</name>
    <dbReference type="NCBI Taxonomy" id="1901"/>
    <lineage>
        <taxon>Bacteria</taxon>
        <taxon>Bacillati</taxon>
        <taxon>Actinomycetota</taxon>
        <taxon>Actinomycetes</taxon>
        <taxon>Kitasatosporales</taxon>
        <taxon>Streptomycetaceae</taxon>
        <taxon>Streptomyces</taxon>
    </lineage>
</organism>
<dbReference type="eggNOG" id="ENOG5033AGQ">
    <property type="taxonomic scope" value="Bacteria"/>
</dbReference>
<keyword evidence="4" id="KW-1185">Reference proteome</keyword>
<reference evidence="3 4" key="1">
    <citation type="journal article" date="2010" name="Genome Biol. Evol.">
        <title>The sequence of a 1.8-mb bacterial linear plasmid reveals a rich evolutionary reservoir of secondary metabolic pathways.</title>
        <authorList>
            <person name="Medema M.H."/>
            <person name="Trefzer A."/>
            <person name="Kovalchuk A."/>
            <person name="van den Berg M."/>
            <person name="Mueller U."/>
            <person name="Heijne W."/>
            <person name="Wu L."/>
            <person name="Alam M.T."/>
            <person name="Ronning C.M."/>
            <person name="Nierman W.C."/>
            <person name="Bovenberg R.A.L."/>
            <person name="Breitling R."/>
            <person name="Takano E."/>
        </authorList>
    </citation>
    <scope>NUCLEOTIDE SEQUENCE [LARGE SCALE GENOMIC DNA]</scope>
    <source>
        <strain evidence="4">ATCC 27064 / DSM 738 / JCM 4710 / NBRC 13307 / NCIMB 12785 / NRRL 3585 / VKM Ac-602</strain>
    </source>
</reference>
<keyword evidence="2" id="KW-1133">Transmembrane helix</keyword>
<feature type="region of interest" description="Disordered" evidence="1">
    <location>
        <begin position="1"/>
        <end position="29"/>
    </location>
</feature>
<evidence type="ECO:0000256" key="2">
    <source>
        <dbReference type="SAM" id="Phobius"/>
    </source>
</evidence>